<comment type="similarity">
    <text evidence="2 6">Belongs to the UPF0677 family.</text>
</comment>
<comment type="function">
    <text evidence="1 6">Exhibits S-adenosyl-L-methionine-dependent methyltransferase activity.</text>
</comment>
<dbReference type="InterPro" id="IPR029063">
    <property type="entry name" value="SAM-dependent_MTases_sf"/>
</dbReference>
<accession>A0A0U0WB50</accession>
<dbReference type="OrthoDB" id="9806164at2"/>
<dbReference type="GO" id="GO:0008168">
    <property type="term" value="F:methyltransferase activity"/>
    <property type="evidence" value="ECO:0007669"/>
    <property type="project" value="UniProtKB-UniRule"/>
</dbReference>
<name>A0A0U0WB50_MYCBE</name>
<evidence type="ECO:0000313" key="7">
    <source>
        <dbReference type="EMBL" id="CPR11359.1"/>
    </source>
</evidence>
<dbReference type="GO" id="GO:0032259">
    <property type="term" value="P:methylation"/>
    <property type="evidence" value="ECO:0007669"/>
    <property type="project" value="UniProtKB-KW"/>
</dbReference>
<dbReference type="Proteomes" id="UP000198875">
    <property type="component" value="Unassembled WGS sequence"/>
</dbReference>
<evidence type="ECO:0000256" key="5">
    <source>
        <dbReference type="ARBA" id="ARBA00022691"/>
    </source>
</evidence>
<dbReference type="RefSeq" id="WP_085182598.1">
    <property type="nucleotide sequence ID" value="NZ_CSTD01000002.1"/>
</dbReference>
<dbReference type="EMBL" id="CSTD01000002">
    <property type="protein sequence ID" value="CPR11359.1"/>
    <property type="molecule type" value="Genomic_DNA"/>
</dbReference>
<evidence type="ECO:0000256" key="2">
    <source>
        <dbReference type="ARBA" id="ARBA00008138"/>
    </source>
</evidence>
<dbReference type="InterPro" id="IPR011610">
    <property type="entry name" value="SAM_mthyl_Trfase_ML2640-like"/>
</dbReference>
<dbReference type="Pfam" id="PF04072">
    <property type="entry name" value="LCM"/>
    <property type="match status" value="1"/>
</dbReference>
<keyword evidence="3 6" id="KW-0489">Methyltransferase</keyword>
<evidence type="ECO:0000256" key="6">
    <source>
        <dbReference type="RuleBase" id="RU362030"/>
    </source>
</evidence>
<dbReference type="EC" id="2.1.1.-" evidence="6"/>
<dbReference type="AlphaFoldDB" id="A0A0U0WB50"/>
<dbReference type="InterPro" id="IPR007213">
    <property type="entry name" value="Ppm1/Ppm2/Tcmp"/>
</dbReference>
<keyword evidence="5 6" id="KW-0949">S-adenosyl-L-methionine</keyword>
<sequence>MARTDRDRWDLATSVGATATMVAAQRALSSDAKLIDDPYAAPLVRAVGIDVYVRLVNGEIPAGGDSEFDPARMARGMACRTRFYDQFFLGATRAGIDQAVILASGLDARAYRLPWPAGTVVYEVDMPQVIEFKTLTLDDLGAEPTAERRAVAVDLRDDWATALRSAGFDADKPSAWSAEGLLVYLPDAAQDALFDNITALSAPESRLAFEFVPDTAVFTDERWRAHHDRMSEFGFEIDFNDLVYHGRRSHVVDHLNQKGWQTSSHTVAELHAANGFAYPDDDVAAAFADVTYTSAVFRGKPGCPPRPLSD</sequence>
<proteinExistence type="inferred from homology"/>
<reference evidence="7 8" key="1">
    <citation type="submission" date="2015-03" db="EMBL/GenBank/DDBJ databases">
        <authorList>
            <person name="Murphy D."/>
        </authorList>
    </citation>
    <scope>NUCLEOTIDE SEQUENCE [LARGE SCALE GENOMIC DNA]</scope>
    <source>
        <strain evidence="7 8">DSM 44277</strain>
    </source>
</reference>
<evidence type="ECO:0000256" key="1">
    <source>
        <dbReference type="ARBA" id="ARBA00003907"/>
    </source>
</evidence>
<evidence type="ECO:0000313" key="8">
    <source>
        <dbReference type="Proteomes" id="UP000198875"/>
    </source>
</evidence>
<organism evidence="7 8">
    <name type="scientific">Mycobacterium bohemicum DSM 44277</name>
    <dbReference type="NCBI Taxonomy" id="1236609"/>
    <lineage>
        <taxon>Bacteria</taxon>
        <taxon>Bacillati</taxon>
        <taxon>Actinomycetota</taxon>
        <taxon>Actinomycetes</taxon>
        <taxon>Mycobacteriales</taxon>
        <taxon>Mycobacteriaceae</taxon>
        <taxon>Mycobacterium</taxon>
    </lineage>
</organism>
<dbReference type="FunFam" id="3.40.50.150:FF:000152">
    <property type="entry name" value="S-adenosyl-L-methionine-dependent methyltransferase"/>
    <property type="match status" value="1"/>
</dbReference>
<dbReference type="PANTHER" id="PTHR43619">
    <property type="entry name" value="S-ADENOSYL-L-METHIONINE-DEPENDENT METHYLTRANSFERASE YKTD-RELATED"/>
    <property type="match status" value="1"/>
</dbReference>
<protein>
    <recommendedName>
        <fullName evidence="6">S-adenosyl-L-methionine-dependent methyltransferase</fullName>
        <ecNumber evidence="6">2.1.1.-</ecNumber>
    </recommendedName>
</protein>
<dbReference type="Gene3D" id="3.40.50.150">
    <property type="entry name" value="Vaccinia Virus protein VP39"/>
    <property type="match status" value="1"/>
</dbReference>
<evidence type="ECO:0000256" key="3">
    <source>
        <dbReference type="ARBA" id="ARBA00022603"/>
    </source>
</evidence>
<dbReference type="NCBIfam" id="TIGR00027">
    <property type="entry name" value="mthyl_TIGR00027"/>
    <property type="match status" value="1"/>
</dbReference>
<dbReference type="PANTHER" id="PTHR43619:SF2">
    <property type="entry name" value="S-ADENOSYL-L-METHIONINE-DEPENDENT METHYLTRANSFERASES SUPERFAMILY PROTEIN"/>
    <property type="match status" value="1"/>
</dbReference>
<keyword evidence="4 7" id="KW-0808">Transferase</keyword>
<dbReference type="SUPFAM" id="SSF53335">
    <property type="entry name" value="S-adenosyl-L-methionine-dependent methyltransferases"/>
    <property type="match status" value="1"/>
</dbReference>
<gene>
    <name evidence="7" type="ORF">BN971_02640</name>
</gene>
<evidence type="ECO:0000256" key="4">
    <source>
        <dbReference type="ARBA" id="ARBA00022679"/>
    </source>
</evidence>